<dbReference type="Proteomes" id="UP000234474">
    <property type="component" value="Unassembled WGS sequence"/>
</dbReference>
<comment type="caution">
    <text evidence="1">The sequence shown here is derived from an EMBL/GenBank/DDBJ whole genome shotgun (WGS) entry which is preliminary data.</text>
</comment>
<dbReference type="GeneID" id="36536067"/>
<evidence type="ECO:0000313" key="1">
    <source>
        <dbReference type="EMBL" id="PKX96415.1"/>
    </source>
</evidence>
<dbReference type="RefSeq" id="XP_024685010.1">
    <property type="nucleotide sequence ID" value="XM_024828741.1"/>
</dbReference>
<accession>A0A2I1CFL1</accession>
<dbReference type="AlphaFoldDB" id="A0A2I1CFL1"/>
<sequence length="110" mass="12352">MPLIQYHGPGSPRYIFVDLESGREVVYNEPGECSPRGFMDCFIAVTERIKEMIKVKGNDWCAGLPDCIRDRDSRRIDGLAGDPRSRWVGGALELGSRLIDSGRGKKVWPK</sequence>
<dbReference type="EMBL" id="MSZS01000002">
    <property type="protein sequence ID" value="PKX96415.1"/>
    <property type="molecule type" value="Genomic_DNA"/>
</dbReference>
<dbReference type="VEuPathDB" id="FungiDB:P174DRAFT_448200"/>
<name>A0A2I1CFL1_ASPN1</name>
<gene>
    <name evidence="1" type="ORF">P174DRAFT_448200</name>
</gene>
<protein>
    <submittedName>
        <fullName evidence="1">Uncharacterized protein</fullName>
    </submittedName>
</protein>
<keyword evidence="2" id="KW-1185">Reference proteome</keyword>
<evidence type="ECO:0000313" key="2">
    <source>
        <dbReference type="Proteomes" id="UP000234474"/>
    </source>
</evidence>
<dbReference type="OrthoDB" id="10391065at2759"/>
<proteinExistence type="predicted"/>
<reference evidence="2" key="1">
    <citation type="journal article" date="2018" name="Proc. Natl. Acad. Sci. U.S.A.">
        <title>Linking secondary metabolites to gene clusters through genome sequencing of six diverse Aspergillus species.</title>
        <authorList>
            <person name="Kaerboelling I."/>
            <person name="Vesth T.C."/>
            <person name="Frisvad J.C."/>
            <person name="Nybo J.L."/>
            <person name="Theobald S."/>
            <person name="Kuo A."/>
            <person name="Bowyer P."/>
            <person name="Matsuda Y."/>
            <person name="Mondo S."/>
            <person name="Lyhne E.K."/>
            <person name="Kogle M.E."/>
            <person name="Clum A."/>
            <person name="Lipzen A."/>
            <person name="Salamov A."/>
            <person name="Ngan C.Y."/>
            <person name="Daum C."/>
            <person name="Chiniquy J."/>
            <person name="Barry K."/>
            <person name="LaButti K."/>
            <person name="Haridas S."/>
            <person name="Simmons B.A."/>
            <person name="Magnuson J.K."/>
            <person name="Mortensen U.H."/>
            <person name="Larsen T.O."/>
            <person name="Grigoriev I.V."/>
            <person name="Baker S.E."/>
            <person name="Andersen M.R."/>
        </authorList>
    </citation>
    <scope>NUCLEOTIDE SEQUENCE [LARGE SCALE GENOMIC DNA]</scope>
    <source>
        <strain evidence="2">IBT 16806</strain>
    </source>
</reference>
<organism evidence="1 2">
    <name type="scientific">Aspergillus novofumigatus (strain IBT 16806)</name>
    <dbReference type="NCBI Taxonomy" id="1392255"/>
    <lineage>
        <taxon>Eukaryota</taxon>
        <taxon>Fungi</taxon>
        <taxon>Dikarya</taxon>
        <taxon>Ascomycota</taxon>
        <taxon>Pezizomycotina</taxon>
        <taxon>Eurotiomycetes</taxon>
        <taxon>Eurotiomycetidae</taxon>
        <taxon>Eurotiales</taxon>
        <taxon>Aspergillaceae</taxon>
        <taxon>Aspergillus</taxon>
        <taxon>Aspergillus subgen. Fumigati</taxon>
    </lineage>
</organism>